<gene>
    <name evidence="5" type="ORF">EDM22_05635</name>
</gene>
<keyword evidence="6" id="KW-1185">Reference proteome</keyword>
<dbReference type="EMBL" id="RHHB01000006">
    <property type="protein sequence ID" value="RNB50759.1"/>
    <property type="molecule type" value="Genomic_DNA"/>
</dbReference>
<dbReference type="InterPro" id="IPR036249">
    <property type="entry name" value="Thioredoxin-like_sf"/>
</dbReference>
<dbReference type="InterPro" id="IPR013766">
    <property type="entry name" value="Thioredoxin_domain"/>
</dbReference>
<protein>
    <submittedName>
        <fullName evidence="5">Peroxiredoxin</fullName>
    </submittedName>
</protein>
<evidence type="ECO:0000259" key="4">
    <source>
        <dbReference type="PROSITE" id="PS51352"/>
    </source>
</evidence>
<keyword evidence="3" id="KW-0676">Redox-active center</keyword>
<dbReference type="PROSITE" id="PS51352">
    <property type="entry name" value="THIOREDOXIN_2"/>
    <property type="match status" value="1"/>
</dbReference>
<keyword evidence="1" id="KW-0575">Peroxidase</keyword>
<dbReference type="InterPro" id="IPR000866">
    <property type="entry name" value="AhpC/TSA"/>
</dbReference>
<dbReference type="AlphaFoldDB" id="A0A3M8AI53"/>
<proteinExistence type="predicted"/>
<evidence type="ECO:0000313" key="6">
    <source>
        <dbReference type="Proteomes" id="UP000275048"/>
    </source>
</evidence>
<sequence>MEEERVIPALGTAAPDFELPDQWGAPVRLSGFRGVRPVVLVFVPFAFSRTCTGELGELRDHAALFDRADAALLIASVDSKYALRAWAEAEGYGFRLLSDFWPHGAVADAYGAFSADSGFATRSTFAIDRAGVIRSHFATGPGEARPLSAYRDALATL</sequence>
<dbReference type="Proteomes" id="UP000275048">
    <property type="component" value="Unassembled WGS sequence"/>
</dbReference>
<dbReference type="PANTHER" id="PTHR43110:SF1">
    <property type="entry name" value="THIOL PEROXIDASE"/>
    <property type="match status" value="1"/>
</dbReference>
<evidence type="ECO:0000256" key="2">
    <source>
        <dbReference type="ARBA" id="ARBA00022862"/>
    </source>
</evidence>
<comment type="caution">
    <text evidence="5">The sequence shown here is derived from an EMBL/GenBank/DDBJ whole genome shotgun (WGS) entry which is preliminary data.</text>
</comment>
<dbReference type="CDD" id="cd03018">
    <property type="entry name" value="PRX_AhpE_like"/>
    <property type="match status" value="1"/>
</dbReference>
<feature type="domain" description="Thioredoxin" evidence="4">
    <location>
        <begin position="8"/>
        <end position="157"/>
    </location>
</feature>
<dbReference type="Gene3D" id="3.40.30.10">
    <property type="entry name" value="Glutaredoxin"/>
    <property type="match status" value="1"/>
</dbReference>
<keyword evidence="2" id="KW-0049">Antioxidant</keyword>
<dbReference type="InterPro" id="IPR050455">
    <property type="entry name" value="Tpx_Peroxidase_subfamily"/>
</dbReference>
<dbReference type="SUPFAM" id="SSF52833">
    <property type="entry name" value="Thioredoxin-like"/>
    <property type="match status" value="1"/>
</dbReference>
<accession>A0A3M8AI53</accession>
<dbReference type="PANTHER" id="PTHR43110">
    <property type="entry name" value="THIOL PEROXIDASE"/>
    <property type="match status" value="1"/>
</dbReference>
<organism evidence="5 6">
    <name type="scientific">Agromyces tardus</name>
    <dbReference type="NCBI Taxonomy" id="2583849"/>
    <lineage>
        <taxon>Bacteria</taxon>
        <taxon>Bacillati</taxon>
        <taxon>Actinomycetota</taxon>
        <taxon>Actinomycetes</taxon>
        <taxon>Micrococcales</taxon>
        <taxon>Microbacteriaceae</taxon>
        <taxon>Agromyces</taxon>
    </lineage>
</organism>
<dbReference type="Pfam" id="PF00578">
    <property type="entry name" value="AhpC-TSA"/>
    <property type="match status" value="1"/>
</dbReference>
<evidence type="ECO:0000256" key="1">
    <source>
        <dbReference type="ARBA" id="ARBA00022559"/>
    </source>
</evidence>
<dbReference type="GO" id="GO:0004601">
    <property type="term" value="F:peroxidase activity"/>
    <property type="evidence" value="ECO:0007669"/>
    <property type="project" value="UniProtKB-KW"/>
</dbReference>
<name>A0A3M8AI53_9MICO</name>
<dbReference type="RefSeq" id="WP_122936091.1">
    <property type="nucleotide sequence ID" value="NZ_JBHSNT010000049.1"/>
</dbReference>
<keyword evidence="1" id="KW-0560">Oxidoreductase</keyword>
<evidence type="ECO:0000256" key="3">
    <source>
        <dbReference type="ARBA" id="ARBA00023284"/>
    </source>
</evidence>
<evidence type="ECO:0000313" key="5">
    <source>
        <dbReference type="EMBL" id="RNB50759.1"/>
    </source>
</evidence>
<dbReference type="OrthoDB" id="9812811at2"/>
<reference evidence="5 6" key="1">
    <citation type="submission" date="2018-10" db="EMBL/GenBank/DDBJ databases">
        <title>Isolation, diversity and antibacterial activity of antinobacteria from the wheat rhizosphere soil.</title>
        <authorList>
            <person name="Sun T."/>
        </authorList>
    </citation>
    <scope>NUCLEOTIDE SEQUENCE [LARGE SCALE GENOMIC DNA]</scope>
    <source>
        <strain evidence="5 6">SJ-23</strain>
    </source>
</reference>